<evidence type="ECO:0000256" key="3">
    <source>
        <dbReference type="ARBA" id="ARBA00022491"/>
    </source>
</evidence>
<feature type="compositionally biased region" description="Acidic residues" evidence="13">
    <location>
        <begin position="1072"/>
        <end position="1089"/>
    </location>
</feature>
<dbReference type="OrthoDB" id="513595at2759"/>
<dbReference type="EMBL" id="OU892279">
    <property type="protein sequence ID" value="CAH1128335.1"/>
    <property type="molecule type" value="Genomic_DNA"/>
</dbReference>
<evidence type="ECO:0000256" key="7">
    <source>
        <dbReference type="ARBA" id="ARBA00023163"/>
    </source>
</evidence>
<comment type="subunit">
    <text evidence="10">Interacts with PPP1CA and NCOA5. Forms a complex with ILF2, ILF3, KHDRBS1, RBMX, NCOA5 and PPP1CA.</text>
</comment>
<feature type="region of interest" description="Disordered" evidence="13">
    <location>
        <begin position="752"/>
        <end position="887"/>
    </location>
</feature>
<keyword evidence="5" id="KW-0832">Ubl conjugation</keyword>
<dbReference type="Gene3D" id="3.40.50.300">
    <property type="entry name" value="P-loop containing nucleotide triphosphate hydrolases"/>
    <property type="match status" value="1"/>
</dbReference>
<proteinExistence type="predicted"/>
<feature type="region of interest" description="Disordered" evidence="13">
    <location>
        <begin position="1072"/>
        <end position="1091"/>
    </location>
</feature>
<evidence type="ECO:0000256" key="5">
    <source>
        <dbReference type="ARBA" id="ARBA00022843"/>
    </source>
</evidence>
<keyword evidence="7" id="KW-0804">Transcription</keyword>
<feature type="region of interest" description="Disordered" evidence="13">
    <location>
        <begin position="89"/>
        <end position="167"/>
    </location>
</feature>
<evidence type="ECO:0000256" key="4">
    <source>
        <dbReference type="ARBA" id="ARBA00022499"/>
    </source>
</evidence>
<dbReference type="Pfam" id="PF13671">
    <property type="entry name" value="AAA_33"/>
    <property type="match status" value="1"/>
</dbReference>
<feature type="compositionally biased region" description="Polar residues" evidence="13">
    <location>
        <begin position="492"/>
        <end position="521"/>
    </location>
</feature>
<evidence type="ECO:0000256" key="2">
    <source>
        <dbReference type="ARBA" id="ARBA00022481"/>
    </source>
</evidence>
<evidence type="ECO:0000256" key="13">
    <source>
        <dbReference type="SAM" id="MobiDB-lite"/>
    </source>
</evidence>
<feature type="compositionally biased region" description="Pro residues" evidence="13">
    <location>
        <begin position="101"/>
        <end position="117"/>
    </location>
</feature>
<dbReference type="FunFam" id="3.40.50.300:FF:000399">
    <property type="entry name" value="YLP motif containing 1"/>
    <property type="match status" value="1"/>
</dbReference>
<keyword evidence="4" id="KW-1017">Isopeptide bond</keyword>
<feature type="compositionally biased region" description="Polar residues" evidence="13">
    <location>
        <begin position="857"/>
        <end position="880"/>
    </location>
</feature>
<gene>
    <name evidence="15" type="ORF">CEUTPL_LOCUS7088</name>
</gene>
<evidence type="ECO:0000256" key="1">
    <source>
        <dbReference type="ARBA" id="ARBA00004324"/>
    </source>
</evidence>
<dbReference type="InterPro" id="IPR058903">
    <property type="entry name" value="Spectrin_YLPM1-like"/>
</dbReference>
<sequence length="1197" mass="137528">MSWGNWQPPRPHLTVPGVISAPPIQSAVLPNPINAAPAIVPPVGMQQYSPDQWAQMQQQNWQQWAQWQQQYTQWHQQYGAEYQKSMGALPAINPLPSGGAPLPPPNENKPPPPPPPDDANRSGHYNTAAAGYNSGQNMGVPPPNWQNPNNKRPLLATPDHEANKRQMTEQWNRGMQPTQPQVAPNLEELSEAEKKFDKEFAAWEAQFNKWKDQNANHPDKTQYAEYEKKWDSWRNSLLDRREQMRKKRLAVQAAAKEAKPPVVVEPVKPPQNVFSKPPPTHNNEPLGFKPPTSNNYISQQQQENIGNDFLKSGSPSLGGIPGLDLVKDGNVDANYEDDVVEEPINETANPPVNKGPDFDAISKGINTILGDPKLLNILSRVSQNQNLAAANVASIPPQITPYQQQPQSNPHQLQPQSNPHQHQSNFQNNYQQQSRPTISPYPQQQYNPPQKQFNPPPQQQFNPPPQQQFNPPQQQSNPPSLLSMTVKPPPNMNNYDDYSEPNNFDDQTRTSFTNDQDMGYTNNSSNNGNYGKYNDRRSNRFEDSSSGQNNFRNSNNGPGFNNSNNYGSNNYNNRSYEDDSGYKQNDDYDEPQYDNREEAWQEDEEYDKYHDMYNEEQAVRENQPVNVLHESQGSNIMSETLNITPPEVEPPCDEYVPQLIIDYDHKPLKEPEPEVSLTITRMFDYRHKPVNRIPYPDRPIWLSSTLRNIQQFDPLGTSRFNSDLGYDRADRRNNQDYRYSRERFAPADNRMEWNDNSFNREKDFPHNRDNNRQTSSRTKAEIAKPLELEDLSDDDFNDDKNEENEAPLKFSPPPHKSVESPLTIEPPARMNSEKNNYSLNPARNNPENPPRHIFSKNPASRNTPENPAPNSKIFSQNTTLDELINPPGRYKRPNRIVIILRGPPGSGKTYLAKLIKDREVEHSGSAPRILSLDDYFMVEHERTVVEDGKFVRVKEMVYEYEEAMEEAYRLSLVKAFKKTITDGYFPFVVVDNINEKVKHFGEMWSFAKQNGFQVYICQLDLDPDLCIERNIHNRPESYIEDCIASWEPTPNHHPLLDPTSFLQSVSSIQEVEMEEADQDVQEETNEDAEGQASRWDTFDCSINNLARLDGVSKPLRPSRTMEEYLQLDDGAEWDEPEKPTKPGKKRVRWADLEEQKQQRKMKALGFVVGHTNWDRMMDPSHGESALTQTKYIERRFK</sequence>
<feature type="compositionally biased region" description="Basic and acidic residues" evidence="13">
    <location>
        <begin position="533"/>
        <end position="543"/>
    </location>
</feature>
<evidence type="ECO:0000256" key="10">
    <source>
        <dbReference type="ARBA" id="ARBA00065932"/>
    </source>
</evidence>
<evidence type="ECO:0000256" key="12">
    <source>
        <dbReference type="ARBA" id="ARBA00083294"/>
    </source>
</evidence>
<comment type="subcellular location">
    <subcellularLocation>
        <location evidence="1">Nucleus speckle</location>
    </subcellularLocation>
</comment>
<feature type="compositionally biased region" description="Low complexity" evidence="13">
    <location>
        <begin position="522"/>
        <end position="532"/>
    </location>
</feature>
<feature type="compositionally biased region" description="Low complexity" evidence="13">
    <location>
        <begin position="544"/>
        <end position="574"/>
    </location>
</feature>
<dbReference type="GO" id="GO:0016607">
    <property type="term" value="C:nuclear speck"/>
    <property type="evidence" value="ECO:0007669"/>
    <property type="project" value="UniProtKB-SubCell"/>
</dbReference>
<feature type="compositionally biased region" description="Basic and acidic residues" evidence="13">
    <location>
        <begin position="778"/>
        <end position="787"/>
    </location>
</feature>
<feature type="compositionally biased region" description="Acidic residues" evidence="13">
    <location>
        <begin position="788"/>
        <end position="805"/>
    </location>
</feature>
<reference evidence="15" key="1">
    <citation type="submission" date="2022-01" db="EMBL/GenBank/DDBJ databases">
        <authorList>
            <person name="King R."/>
        </authorList>
    </citation>
    <scope>NUCLEOTIDE SEQUENCE</scope>
</reference>
<evidence type="ECO:0000313" key="15">
    <source>
        <dbReference type="EMBL" id="CAH1128335.1"/>
    </source>
</evidence>
<evidence type="ECO:0000313" key="16">
    <source>
        <dbReference type="Proteomes" id="UP001152799"/>
    </source>
</evidence>
<name>A0A9P0DI51_9CUCU</name>
<dbReference type="GO" id="GO:0032204">
    <property type="term" value="P:regulation of telomere maintenance"/>
    <property type="evidence" value="ECO:0007669"/>
    <property type="project" value="TreeGrafter"/>
</dbReference>
<feature type="compositionally biased region" description="Basic and acidic residues" evidence="13">
    <location>
        <begin position="158"/>
        <end position="167"/>
    </location>
</feature>
<keyword evidence="3" id="KW-0678">Repressor</keyword>
<keyword evidence="8" id="KW-0539">Nucleus</keyword>
<keyword evidence="6" id="KW-0805">Transcription regulation</keyword>
<keyword evidence="2" id="KW-0488">Methylation</keyword>
<dbReference type="SUPFAM" id="SSF52540">
    <property type="entry name" value="P-loop containing nucleoside triphosphate hydrolases"/>
    <property type="match status" value="1"/>
</dbReference>
<dbReference type="Proteomes" id="UP001152799">
    <property type="component" value="Chromosome 3"/>
</dbReference>
<dbReference type="PANTHER" id="PTHR13413">
    <property type="entry name" value="YLP MOTIF CONTAINING PROTEIN NUCLEAR PROTEIN ZAP"/>
    <property type="match status" value="1"/>
</dbReference>
<evidence type="ECO:0000259" key="14">
    <source>
        <dbReference type="Pfam" id="PF26583"/>
    </source>
</evidence>
<evidence type="ECO:0000256" key="8">
    <source>
        <dbReference type="ARBA" id="ARBA00023242"/>
    </source>
</evidence>
<feature type="compositionally biased region" description="Pro residues" evidence="13">
    <location>
        <begin position="454"/>
        <end position="466"/>
    </location>
</feature>
<organism evidence="15 16">
    <name type="scientific">Ceutorhynchus assimilis</name>
    <name type="common">cabbage seed weevil</name>
    <dbReference type="NCBI Taxonomy" id="467358"/>
    <lineage>
        <taxon>Eukaryota</taxon>
        <taxon>Metazoa</taxon>
        <taxon>Ecdysozoa</taxon>
        <taxon>Arthropoda</taxon>
        <taxon>Hexapoda</taxon>
        <taxon>Insecta</taxon>
        <taxon>Pterygota</taxon>
        <taxon>Neoptera</taxon>
        <taxon>Endopterygota</taxon>
        <taxon>Coleoptera</taxon>
        <taxon>Polyphaga</taxon>
        <taxon>Cucujiformia</taxon>
        <taxon>Curculionidae</taxon>
        <taxon>Ceutorhynchinae</taxon>
        <taxon>Ceutorhynchus</taxon>
    </lineage>
</organism>
<comment type="function">
    <text evidence="9">Plays a role in the reduction of telomerase activity during differentiation of embryonic stem cells by binding to the core promoter of TERT and controlling its down-regulation.</text>
</comment>
<feature type="region of interest" description="Disordered" evidence="13">
    <location>
        <begin position="399"/>
        <end position="594"/>
    </location>
</feature>
<evidence type="ECO:0000256" key="11">
    <source>
        <dbReference type="ARBA" id="ARBA00068971"/>
    </source>
</evidence>
<feature type="compositionally biased region" description="Low complexity" evidence="13">
    <location>
        <begin position="467"/>
        <end position="480"/>
    </location>
</feature>
<feature type="domain" description="YLPM1-like spectrin repeat" evidence="14">
    <location>
        <begin position="162"/>
        <end position="256"/>
    </location>
</feature>
<keyword evidence="16" id="KW-1185">Reference proteome</keyword>
<dbReference type="Pfam" id="PF26583">
    <property type="entry name" value="Spectrin_YLPM1"/>
    <property type="match status" value="1"/>
</dbReference>
<dbReference type="PANTHER" id="PTHR13413:SF0">
    <property type="entry name" value="YLP MOTIF-CONTAINING PROTEIN 1"/>
    <property type="match status" value="1"/>
</dbReference>
<accession>A0A9P0DI51</accession>
<dbReference type="InterPro" id="IPR027417">
    <property type="entry name" value="P-loop_NTPase"/>
</dbReference>
<dbReference type="AlphaFoldDB" id="A0A9P0DI51"/>
<feature type="compositionally biased region" description="Basic and acidic residues" evidence="13">
    <location>
        <begin position="575"/>
        <end position="586"/>
    </location>
</feature>
<evidence type="ECO:0000256" key="6">
    <source>
        <dbReference type="ARBA" id="ARBA00023015"/>
    </source>
</evidence>
<evidence type="ECO:0000256" key="9">
    <source>
        <dbReference type="ARBA" id="ARBA00058677"/>
    </source>
</evidence>
<protein>
    <recommendedName>
        <fullName evidence="11">YLP motif-containing protein 1</fullName>
    </recommendedName>
    <alternativeName>
        <fullName evidence="12">Nuclear protein ZAP3</fullName>
    </alternativeName>
</protein>
<feature type="compositionally biased region" description="Basic and acidic residues" evidence="13">
    <location>
        <begin position="752"/>
        <end position="771"/>
    </location>
</feature>
<dbReference type="InterPro" id="IPR026314">
    <property type="entry name" value="YLP_motif_con_p1"/>
</dbReference>
<feature type="compositionally biased region" description="Low complexity" evidence="13">
    <location>
        <begin position="399"/>
        <end position="453"/>
    </location>
</feature>